<comment type="caution">
    <text evidence="2">The sequence shown here is derived from an EMBL/GenBank/DDBJ whole genome shotgun (WGS) entry which is preliminary data.</text>
</comment>
<gene>
    <name evidence="2" type="ORF">I3842_03G213800</name>
</gene>
<proteinExistence type="predicted"/>
<accession>A0A922FJH0</accession>
<evidence type="ECO:0000256" key="1">
    <source>
        <dbReference type="SAM" id="MobiDB-lite"/>
    </source>
</evidence>
<protein>
    <submittedName>
        <fullName evidence="2">Uncharacterized protein</fullName>
    </submittedName>
</protein>
<feature type="region of interest" description="Disordered" evidence="1">
    <location>
        <begin position="60"/>
        <end position="110"/>
    </location>
</feature>
<name>A0A922FJH0_CARIL</name>
<dbReference type="Proteomes" id="UP000811246">
    <property type="component" value="Chromosome 3"/>
</dbReference>
<sequence>MFKFPDLKLIFNSNTSKLLSSQWFFLVGVVSQSLVKFKPLQITHETSFPLIYKTSPETLRTNTNKSENKTHSHKPLIANSTTAAITPPTKQPPRQPTSQPSQKVATSPGLTNPQISCKLTLKSSLPLHYFRFDNFSL</sequence>
<organism evidence="2 3">
    <name type="scientific">Carya illinoinensis</name>
    <name type="common">Pecan</name>
    <dbReference type="NCBI Taxonomy" id="32201"/>
    <lineage>
        <taxon>Eukaryota</taxon>
        <taxon>Viridiplantae</taxon>
        <taxon>Streptophyta</taxon>
        <taxon>Embryophyta</taxon>
        <taxon>Tracheophyta</taxon>
        <taxon>Spermatophyta</taxon>
        <taxon>Magnoliopsida</taxon>
        <taxon>eudicotyledons</taxon>
        <taxon>Gunneridae</taxon>
        <taxon>Pentapetalae</taxon>
        <taxon>rosids</taxon>
        <taxon>fabids</taxon>
        <taxon>Fagales</taxon>
        <taxon>Juglandaceae</taxon>
        <taxon>Carya</taxon>
    </lineage>
</organism>
<dbReference type="EMBL" id="CM031827">
    <property type="protein sequence ID" value="KAG6723541.1"/>
    <property type="molecule type" value="Genomic_DNA"/>
</dbReference>
<evidence type="ECO:0000313" key="3">
    <source>
        <dbReference type="Proteomes" id="UP000811246"/>
    </source>
</evidence>
<dbReference type="EMBL" id="CM031827">
    <property type="protein sequence ID" value="KAG6723544.1"/>
    <property type="molecule type" value="Genomic_DNA"/>
</dbReference>
<evidence type="ECO:0000313" key="2">
    <source>
        <dbReference type="EMBL" id="KAG6723541.1"/>
    </source>
</evidence>
<reference evidence="2" key="1">
    <citation type="submission" date="2021-01" db="EMBL/GenBank/DDBJ databases">
        <authorList>
            <person name="Lovell J.T."/>
            <person name="Bentley N."/>
            <person name="Bhattarai G."/>
            <person name="Jenkins J.W."/>
            <person name="Sreedasyam A."/>
            <person name="Alarcon Y."/>
            <person name="Bock C."/>
            <person name="Boston L."/>
            <person name="Carlson J."/>
            <person name="Cervantes K."/>
            <person name="Clermont K."/>
            <person name="Krom N."/>
            <person name="Kubenka K."/>
            <person name="Mamidi S."/>
            <person name="Mattison C."/>
            <person name="Monteros M."/>
            <person name="Pisani C."/>
            <person name="Plott C."/>
            <person name="Rajasekar S."/>
            <person name="Rhein H.S."/>
            <person name="Rohla C."/>
            <person name="Song M."/>
            <person name="Hilaire R.S."/>
            <person name="Shu S."/>
            <person name="Wells L."/>
            <person name="Wang X."/>
            <person name="Webber J."/>
            <person name="Heerema R.J."/>
            <person name="Klein P."/>
            <person name="Conner P."/>
            <person name="Grauke L."/>
            <person name="Grimwood J."/>
            <person name="Schmutz J."/>
            <person name="Randall J.J."/>
        </authorList>
    </citation>
    <scope>NUCLEOTIDE SEQUENCE</scope>
    <source>
        <tissue evidence="2">Leaf</tissue>
    </source>
</reference>
<dbReference type="AlphaFoldDB" id="A0A922FJH0"/>